<reference evidence="1 2" key="1">
    <citation type="submission" date="2019-06" db="EMBL/GenBank/DDBJ databases">
        <title>Sequencing the genomes of 1000 actinobacteria strains.</title>
        <authorList>
            <person name="Klenk H.-P."/>
        </authorList>
    </citation>
    <scope>NUCLEOTIDE SEQUENCE [LARGE SCALE GENOMIC DNA]</scope>
    <source>
        <strain evidence="1 2">DSM 44826</strain>
    </source>
</reference>
<gene>
    <name evidence="1" type="ORF">FHX73_14217</name>
</gene>
<name>A0A561T6I4_9ACTN</name>
<dbReference type="EMBL" id="VIWT01000004">
    <property type="protein sequence ID" value="TWF82735.1"/>
    <property type="molecule type" value="Genomic_DNA"/>
</dbReference>
<organism evidence="1 2">
    <name type="scientific">Kitasatospora viridis</name>
    <dbReference type="NCBI Taxonomy" id="281105"/>
    <lineage>
        <taxon>Bacteria</taxon>
        <taxon>Bacillati</taxon>
        <taxon>Actinomycetota</taxon>
        <taxon>Actinomycetes</taxon>
        <taxon>Kitasatosporales</taxon>
        <taxon>Streptomycetaceae</taxon>
        <taxon>Kitasatospora</taxon>
    </lineage>
</organism>
<accession>A0A561T6I4</accession>
<dbReference type="Proteomes" id="UP000317940">
    <property type="component" value="Unassembled WGS sequence"/>
</dbReference>
<keyword evidence="1" id="KW-0378">Hydrolase</keyword>
<proteinExistence type="predicted"/>
<dbReference type="GO" id="GO:0016787">
    <property type="term" value="F:hydrolase activity"/>
    <property type="evidence" value="ECO:0007669"/>
    <property type="project" value="UniProtKB-KW"/>
</dbReference>
<sequence length="355" mass="38775">MTRPVTQPMTRPQSRPLTPLLRPATVDLDEQGRLLVPGTRTPVPETRVAEQLARDLRIPRRATDVYVYVHGWQTSPAAADRAAGRLITRAAALHRTRPGHYPGLSAGFRPWCVVVRWPSSSLPSLGGYRRIRDRAHAMSARGQAGRVLGHLLGYLDQERGDPAVPGVLANRNGQYLHLVGHSFGGRFLCEAVQYAADRPAAPQVLGWSRPADPRRPFTVDSMLVFQMAAPRNAFEHLFPRLFAAGPLGAPLRGPLVLTHSRFDRATGFWHLRAEGRPGIGHSGVGAAPIRQFSTSLRPTGSPYPHAVLDHPLVNINADDVYRGGRAARLAPAGAHSDFQRPESAHLLLSLAAHSR</sequence>
<protein>
    <submittedName>
        <fullName evidence="1">Alpha/beta hydrolase family protein DUF900</fullName>
    </submittedName>
</protein>
<evidence type="ECO:0000313" key="2">
    <source>
        <dbReference type="Proteomes" id="UP000317940"/>
    </source>
</evidence>
<keyword evidence="2" id="KW-1185">Reference proteome</keyword>
<evidence type="ECO:0000313" key="1">
    <source>
        <dbReference type="EMBL" id="TWF82735.1"/>
    </source>
</evidence>
<comment type="caution">
    <text evidence="1">The sequence shown here is derived from an EMBL/GenBank/DDBJ whole genome shotgun (WGS) entry which is preliminary data.</text>
</comment>
<dbReference type="AlphaFoldDB" id="A0A561T6I4"/>